<dbReference type="InterPro" id="IPR051906">
    <property type="entry name" value="TolC-like"/>
</dbReference>
<evidence type="ECO:0000256" key="4">
    <source>
        <dbReference type="ARBA" id="ARBA00022452"/>
    </source>
</evidence>
<dbReference type="GO" id="GO:0015562">
    <property type="term" value="F:efflux transmembrane transporter activity"/>
    <property type="evidence" value="ECO:0007669"/>
    <property type="project" value="InterPro"/>
</dbReference>
<evidence type="ECO:0000313" key="10">
    <source>
        <dbReference type="Proteomes" id="UP000627205"/>
    </source>
</evidence>
<evidence type="ECO:0000256" key="1">
    <source>
        <dbReference type="ARBA" id="ARBA00004442"/>
    </source>
</evidence>
<dbReference type="Gene3D" id="1.20.1600.10">
    <property type="entry name" value="Outer membrane efflux proteins (OEP)"/>
    <property type="match status" value="1"/>
</dbReference>
<proteinExistence type="inferred from homology"/>
<evidence type="ECO:0000256" key="2">
    <source>
        <dbReference type="ARBA" id="ARBA00007613"/>
    </source>
</evidence>
<reference evidence="9" key="1">
    <citation type="journal article" date="2014" name="Int. J. Syst. Evol. Microbiol.">
        <title>Complete genome sequence of Corynebacterium casei LMG S-19264T (=DSM 44701T), isolated from a smear-ripened cheese.</title>
        <authorList>
            <consortium name="US DOE Joint Genome Institute (JGI-PGF)"/>
            <person name="Walter F."/>
            <person name="Albersmeier A."/>
            <person name="Kalinowski J."/>
            <person name="Ruckert C."/>
        </authorList>
    </citation>
    <scope>NUCLEOTIDE SEQUENCE</scope>
    <source>
        <strain evidence="9">CCM 7664</strain>
    </source>
</reference>
<evidence type="ECO:0000313" key="9">
    <source>
        <dbReference type="EMBL" id="GGI54066.1"/>
    </source>
</evidence>
<dbReference type="NCBIfam" id="TIGR01844">
    <property type="entry name" value="type_I_sec_TolC"/>
    <property type="match status" value="1"/>
</dbReference>
<dbReference type="GO" id="GO:0009279">
    <property type="term" value="C:cell outer membrane"/>
    <property type="evidence" value="ECO:0007669"/>
    <property type="project" value="UniProtKB-SubCell"/>
</dbReference>
<keyword evidence="4" id="KW-1134">Transmembrane beta strand</keyword>
<evidence type="ECO:0000256" key="8">
    <source>
        <dbReference type="SAM" id="SignalP"/>
    </source>
</evidence>
<feature type="chain" id="PRO_5035191358" evidence="8">
    <location>
        <begin position="26"/>
        <end position="436"/>
    </location>
</feature>
<evidence type="ECO:0000256" key="5">
    <source>
        <dbReference type="ARBA" id="ARBA00022692"/>
    </source>
</evidence>
<accession>A0A8J3AYY3</accession>
<keyword evidence="8" id="KW-0732">Signal</keyword>
<dbReference type="InterPro" id="IPR003423">
    <property type="entry name" value="OMP_efflux"/>
</dbReference>
<dbReference type="Pfam" id="PF02321">
    <property type="entry name" value="OEP"/>
    <property type="match status" value="2"/>
</dbReference>
<organism evidence="9 10">
    <name type="scientific">Oxalicibacterium solurbis</name>
    <dbReference type="NCBI Taxonomy" id="69280"/>
    <lineage>
        <taxon>Bacteria</taxon>
        <taxon>Pseudomonadati</taxon>
        <taxon>Pseudomonadota</taxon>
        <taxon>Betaproteobacteria</taxon>
        <taxon>Burkholderiales</taxon>
        <taxon>Oxalobacteraceae</taxon>
        <taxon>Oxalicibacterium</taxon>
    </lineage>
</organism>
<dbReference type="AlphaFoldDB" id="A0A8J3AYY3"/>
<comment type="caution">
    <text evidence="9">The sequence shown here is derived from an EMBL/GenBank/DDBJ whole genome shotgun (WGS) entry which is preliminary data.</text>
</comment>
<feature type="signal peptide" evidence="8">
    <location>
        <begin position="1"/>
        <end position="25"/>
    </location>
</feature>
<keyword evidence="6" id="KW-0472">Membrane</keyword>
<dbReference type="Proteomes" id="UP000627205">
    <property type="component" value="Unassembled WGS sequence"/>
</dbReference>
<dbReference type="InterPro" id="IPR010130">
    <property type="entry name" value="T1SS_OMP_TolC"/>
</dbReference>
<dbReference type="GO" id="GO:1990281">
    <property type="term" value="C:efflux pump complex"/>
    <property type="evidence" value="ECO:0007669"/>
    <property type="project" value="TreeGrafter"/>
</dbReference>
<dbReference type="EMBL" id="BMDP01000002">
    <property type="protein sequence ID" value="GGI54066.1"/>
    <property type="molecule type" value="Genomic_DNA"/>
</dbReference>
<dbReference type="PANTHER" id="PTHR30026">
    <property type="entry name" value="OUTER MEMBRANE PROTEIN TOLC"/>
    <property type="match status" value="1"/>
</dbReference>
<comment type="similarity">
    <text evidence="2">Belongs to the outer membrane factor (OMF) (TC 1.B.17) family.</text>
</comment>
<sequence length="436" mass="47841">MHLARSVTLIAGLLLSPFFHANAHAADLLQVYQDALVNDAVYASARAQLAADQELSVQGRANLLPLVGLSGTRERIRRDDTPNVTSNSYALSLSQPLFDPAAWQNYEQSKLAVTAGEAAFSVVQQDLILRTAQAYFDVLTAQDALASLEAEKTAIAEQLESAKRQFEVGSATITDTHEAQARFDLATAQEFAARNTLDVTRAALQQIIGKAPDELATLRTGIDLQKPQPVQMDQWVHRAEQQNFDVVSRQLALEIAMREITRNRSGHYPTVDLVASRSNTRRRNDVLGRDDNGPETSVGVQWSIPLFSGFSVTSRVRQAIALEDKARADLETSRRAAAQSARQAYFGVTNGLAQVKALEAAERSSKSALDSNLLGYQVGVRINIDVLNAQQQLYATQRDLAKARYDTLMNSLRLKAAAGTLREEDLVRINTLLTAR</sequence>
<dbReference type="PANTHER" id="PTHR30026:SF20">
    <property type="entry name" value="OUTER MEMBRANE PROTEIN TOLC"/>
    <property type="match status" value="1"/>
</dbReference>
<dbReference type="SUPFAM" id="SSF56954">
    <property type="entry name" value="Outer membrane efflux proteins (OEP)"/>
    <property type="match status" value="1"/>
</dbReference>
<keyword evidence="3" id="KW-0813">Transport</keyword>
<protein>
    <submittedName>
        <fullName evidence="9">Outer membrane protein</fullName>
    </submittedName>
</protein>
<keyword evidence="5" id="KW-0812">Transmembrane</keyword>
<evidence type="ECO:0000256" key="3">
    <source>
        <dbReference type="ARBA" id="ARBA00022448"/>
    </source>
</evidence>
<keyword evidence="7" id="KW-0998">Cell outer membrane</keyword>
<name>A0A8J3AYY3_9BURK</name>
<comment type="subcellular location">
    <subcellularLocation>
        <location evidence="1">Cell outer membrane</location>
    </subcellularLocation>
</comment>
<dbReference type="GO" id="GO:0015288">
    <property type="term" value="F:porin activity"/>
    <property type="evidence" value="ECO:0007669"/>
    <property type="project" value="TreeGrafter"/>
</dbReference>
<evidence type="ECO:0000256" key="7">
    <source>
        <dbReference type="ARBA" id="ARBA00023237"/>
    </source>
</evidence>
<keyword evidence="10" id="KW-1185">Reference proteome</keyword>
<dbReference type="RefSeq" id="WP_188420163.1">
    <property type="nucleotide sequence ID" value="NZ_BMDP01000002.1"/>
</dbReference>
<reference evidence="9" key="2">
    <citation type="submission" date="2020-09" db="EMBL/GenBank/DDBJ databases">
        <authorList>
            <person name="Sun Q."/>
            <person name="Sedlacek I."/>
        </authorList>
    </citation>
    <scope>NUCLEOTIDE SEQUENCE</scope>
    <source>
        <strain evidence="9">CCM 7664</strain>
    </source>
</reference>
<gene>
    <name evidence="9" type="ORF">GCM10011430_12400</name>
</gene>
<evidence type="ECO:0000256" key="6">
    <source>
        <dbReference type="ARBA" id="ARBA00023136"/>
    </source>
</evidence>